<dbReference type="OrthoDB" id="5043642at2759"/>
<accession>A0A2I2F9C4</accession>
<feature type="transmembrane region" description="Helical" evidence="1">
    <location>
        <begin position="12"/>
        <end position="34"/>
    </location>
</feature>
<dbReference type="Pfam" id="PF11927">
    <property type="entry name" value="HODM_asu-like"/>
    <property type="match status" value="1"/>
</dbReference>
<dbReference type="STRING" id="41067.A0A2I2F9C4"/>
<name>A0A2I2F9C4_ASPCN</name>
<evidence type="ECO:0000313" key="3">
    <source>
        <dbReference type="Proteomes" id="UP000234585"/>
    </source>
</evidence>
<dbReference type="RefSeq" id="XP_024671242.1">
    <property type="nucleotide sequence ID" value="XM_024817480.1"/>
</dbReference>
<gene>
    <name evidence="2" type="ORF">BDW47DRAFT_132093</name>
</gene>
<dbReference type="EMBL" id="KZ559144">
    <property type="protein sequence ID" value="PLB37230.1"/>
    <property type="molecule type" value="Genomic_DNA"/>
</dbReference>
<keyword evidence="3" id="KW-1185">Reference proteome</keyword>
<dbReference type="InterPro" id="IPR021848">
    <property type="entry name" value="HODM_asu-like"/>
</dbReference>
<keyword evidence="1" id="KW-0812">Transmembrane</keyword>
<evidence type="ECO:0008006" key="4">
    <source>
        <dbReference type="Google" id="ProtNLM"/>
    </source>
</evidence>
<dbReference type="Proteomes" id="UP000234585">
    <property type="component" value="Unassembled WGS sequence"/>
</dbReference>
<protein>
    <recommendedName>
        <fullName evidence="4">HRQ family protein 2</fullName>
    </recommendedName>
</protein>
<organism evidence="2 3">
    <name type="scientific">Aspergillus candidus</name>
    <dbReference type="NCBI Taxonomy" id="41067"/>
    <lineage>
        <taxon>Eukaryota</taxon>
        <taxon>Fungi</taxon>
        <taxon>Dikarya</taxon>
        <taxon>Ascomycota</taxon>
        <taxon>Pezizomycotina</taxon>
        <taxon>Eurotiomycetes</taxon>
        <taxon>Eurotiomycetidae</taxon>
        <taxon>Eurotiales</taxon>
        <taxon>Aspergillaceae</taxon>
        <taxon>Aspergillus</taxon>
        <taxon>Aspergillus subgen. Circumdati</taxon>
    </lineage>
</organism>
<evidence type="ECO:0000313" key="2">
    <source>
        <dbReference type="EMBL" id="PLB37230.1"/>
    </source>
</evidence>
<dbReference type="GeneID" id="36524640"/>
<proteinExistence type="predicted"/>
<sequence length="411" mass="46671">MAHHGYIDSLIFYIERNPLIIVFIALGTWLFGYWNRNPTLDPNSPENTPHKANNGYPPIEPLPAFDWEATEPLSFRPFKPKYHLTMGLRQLDPSDLLQIDRTYKDRLALRAQLLNKHPDTVVGVNGDSEQVQAAIYELYEFVLGVYLPTRYPTMFQLTTTDDTNSDQKAQTVLESKVTGKHIPIKLAPHSPETSRKALETLGTWVDEDFIILLPEKTTPSDNTDSEDGVDEKYVLHAYTVHFPAGFDLSKKLGRRLAEIHTPVPGYAEKLEKSMDRFFARLEVGKFVQRVNWSVTLDTPLFAAFGRTHGRKNAGEDEREKVADEEIKVGELDVDTTLLRCERQTLHRLPHTKALVFAIHTYTYPLQTIKDEGLGEEMATAVDGLKEGSAPQIHWYKRGPVWGTAAKAFLRS</sequence>
<reference evidence="2 3" key="1">
    <citation type="submission" date="2017-12" db="EMBL/GenBank/DDBJ databases">
        <authorList>
            <consortium name="DOE Joint Genome Institute"/>
            <person name="Haridas S."/>
            <person name="Kjaerbolling I."/>
            <person name="Vesth T.C."/>
            <person name="Frisvad J.C."/>
            <person name="Nybo J.L."/>
            <person name="Theobald S."/>
            <person name="Kuo A."/>
            <person name="Bowyer P."/>
            <person name="Matsuda Y."/>
            <person name="Mondo S."/>
            <person name="Lyhne E.K."/>
            <person name="Kogle M.E."/>
            <person name="Clum A."/>
            <person name="Lipzen A."/>
            <person name="Salamov A."/>
            <person name="Ngan C.Y."/>
            <person name="Daum C."/>
            <person name="Chiniquy J."/>
            <person name="Barry K."/>
            <person name="LaButti K."/>
            <person name="Simmons B.A."/>
            <person name="Magnuson J.K."/>
            <person name="Mortensen U.H."/>
            <person name="Larsen T.O."/>
            <person name="Grigoriev I.V."/>
            <person name="Baker S.E."/>
            <person name="Andersen M.R."/>
            <person name="Nordberg H.P."/>
            <person name="Cantor M.N."/>
            <person name="Hua S.X."/>
        </authorList>
    </citation>
    <scope>NUCLEOTIDE SEQUENCE [LARGE SCALE GENOMIC DNA]</scope>
    <source>
        <strain evidence="2 3">CBS 102.13</strain>
    </source>
</reference>
<keyword evidence="1" id="KW-1133">Transmembrane helix</keyword>
<dbReference type="AlphaFoldDB" id="A0A2I2F9C4"/>
<keyword evidence="1" id="KW-0472">Membrane</keyword>
<evidence type="ECO:0000256" key="1">
    <source>
        <dbReference type="SAM" id="Phobius"/>
    </source>
</evidence>